<evidence type="ECO:0008006" key="5">
    <source>
        <dbReference type="Google" id="ProtNLM"/>
    </source>
</evidence>
<accession>D5UR63</accession>
<keyword evidence="4" id="KW-1185">Reference proteome</keyword>
<gene>
    <name evidence="3" type="ordered locus">Tpau_2447</name>
</gene>
<evidence type="ECO:0000256" key="1">
    <source>
        <dbReference type="SAM" id="MobiDB-lite"/>
    </source>
</evidence>
<keyword evidence="2" id="KW-0812">Transmembrane</keyword>
<evidence type="ECO:0000313" key="3">
    <source>
        <dbReference type="EMBL" id="ADG79052.1"/>
    </source>
</evidence>
<feature type="transmembrane region" description="Helical" evidence="2">
    <location>
        <begin position="385"/>
        <end position="406"/>
    </location>
</feature>
<proteinExistence type="predicted"/>
<keyword evidence="2" id="KW-0472">Membrane</keyword>
<feature type="region of interest" description="Disordered" evidence="1">
    <location>
        <begin position="1"/>
        <end position="42"/>
    </location>
</feature>
<dbReference type="eggNOG" id="COG1996">
    <property type="taxonomic scope" value="Bacteria"/>
</dbReference>
<dbReference type="Proteomes" id="UP000001213">
    <property type="component" value="Chromosome"/>
</dbReference>
<dbReference type="EMBL" id="CP001966">
    <property type="protein sequence ID" value="ADG79052.1"/>
    <property type="molecule type" value="Genomic_DNA"/>
</dbReference>
<reference evidence="3 4" key="2">
    <citation type="journal article" date="2011" name="Stand. Genomic Sci.">
        <title>Complete genome sequence of Tsukamurella paurometabola type strain (no. 33).</title>
        <authorList>
            <person name="Munk A.C."/>
            <person name="Lapidus A."/>
            <person name="Lucas S."/>
            <person name="Nolan M."/>
            <person name="Tice H."/>
            <person name="Cheng J.F."/>
            <person name="Del Rio T.G."/>
            <person name="Goodwin L."/>
            <person name="Pitluck S."/>
            <person name="Liolios K."/>
            <person name="Huntemann M."/>
            <person name="Ivanova N."/>
            <person name="Mavromatis K."/>
            <person name="Mikhailova N."/>
            <person name="Pati A."/>
            <person name="Chen A."/>
            <person name="Palaniappan K."/>
            <person name="Tapia R."/>
            <person name="Han C."/>
            <person name="Land M."/>
            <person name="Hauser L."/>
            <person name="Chang Y.J."/>
            <person name="Jeffries C.D."/>
            <person name="Brettin T."/>
            <person name="Yasawong M."/>
            <person name="Brambilla E.M."/>
            <person name="Rohde M."/>
            <person name="Sikorski J."/>
            <person name="Goker M."/>
            <person name="Detter J.C."/>
            <person name="Woyke T."/>
            <person name="Bristow J."/>
            <person name="Eisen J.A."/>
            <person name="Markowitz V."/>
            <person name="Hugenholtz P."/>
            <person name="Kyrpides N.C."/>
            <person name="Klenk H.P."/>
        </authorList>
    </citation>
    <scope>NUCLEOTIDE SEQUENCE [LARGE SCALE GENOMIC DNA]</scope>
    <source>
        <strain evidence="4">ATCC 8368 / DSM 20162 / CCUG 35730 / CIP 100753 / JCM 10117 / KCTC 9821 / NBRC 16120 / NCIMB 702349 / NCTC 13040</strain>
    </source>
</reference>
<dbReference type="AlphaFoldDB" id="D5UR63"/>
<protein>
    <recommendedName>
        <fullName evidence="5">DNA-directed RNA polymerase subunit P</fullName>
    </recommendedName>
</protein>
<reference evidence="4" key="1">
    <citation type="submission" date="2010-03" db="EMBL/GenBank/DDBJ databases">
        <title>The complete chromosome of Tsukamurella paurometabola DSM 20162.</title>
        <authorList>
            <consortium name="US DOE Joint Genome Institute (JGI-PGF)"/>
            <person name="Lucas S."/>
            <person name="Copeland A."/>
            <person name="Lapidus A."/>
            <person name="Glavina del Rio T."/>
            <person name="Dalin E."/>
            <person name="Tice H."/>
            <person name="Bruce D."/>
            <person name="Goodwin L."/>
            <person name="Pitluck S."/>
            <person name="Kyrpides N."/>
            <person name="Mavromatis K."/>
            <person name="Ivanova N."/>
            <person name="Mikhailova N."/>
            <person name="Munk A.C."/>
            <person name="Brettin T."/>
            <person name="Detter J.C."/>
            <person name="Tapia R."/>
            <person name="Han C."/>
            <person name="Larimer F."/>
            <person name="Land M."/>
            <person name="Hauser L."/>
            <person name="Markowitz V."/>
            <person name="Cheng J.-F."/>
            <person name="Hugenholtz P."/>
            <person name="Woyke T."/>
            <person name="Wu D."/>
            <person name="Jando M."/>
            <person name="Brambilla E."/>
            <person name="Klenk H.-P."/>
            <person name="Eisen J.A."/>
        </authorList>
    </citation>
    <scope>NUCLEOTIDE SEQUENCE [LARGE SCALE GENOMIC DNA]</scope>
    <source>
        <strain evidence="4">ATCC 8368 / DSM 20162 / CCUG 35730 / CIP 100753 / JCM 10117 / KCTC 9821 / NBRC 16120 / NCIMB 702349 / NCTC 13040</strain>
    </source>
</reference>
<organism evidence="3 4">
    <name type="scientific">Tsukamurella paurometabola (strain ATCC 8368 / DSM 20162 / CCUG 35730 / CIP 100753 / JCM 10117 / KCTC 9821 / NBRC 16120 / NCIMB 702349 / NCTC 13040)</name>
    <name type="common">Corynebacterium paurometabolum</name>
    <dbReference type="NCBI Taxonomy" id="521096"/>
    <lineage>
        <taxon>Bacteria</taxon>
        <taxon>Bacillati</taxon>
        <taxon>Actinomycetota</taxon>
        <taxon>Actinomycetes</taxon>
        <taxon>Mycobacteriales</taxon>
        <taxon>Tsukamurellaceae</taxon>
        <taxon>Tsukamurella</taxon>
    </lineage>
</organism>
<name>D5UR63_TSUPD</name>
<sequence>MTSPPPLPGQRPAQPDRPEGGPAQQIRPLAPPPAPTDYPNTAPDRAILHVTEQTRTYPCANCGDSLVFDPSTGGLRSPGCGSTFPVMLDRDKRIVTHPLGPTMTALYAQARSTAAPQVVDHEVVCQNCGGHTLFSGTLTAVRCPYCNTPIQRKDIQVAPARLPIDGIMPLQISDAQARSNIEAWVNSRWFAPREFKKYRVLGSFTSVYLSYYSYDAEVFTDYSGSRGERRTRRDRDGNVQTYTDWYPARGRVHDSIRQLTETANTGLDDARVRALEPWPAERAVPYTPEFVAGHLARTYDGDAAQVFEAQARPRINRIVENTVRRDIGGDEQRIHRMNPVFQSIDFVYLLMPVWLLTVTFANRPFQVFVNGVTGEVQGQRPWSAIKITVAVLLGLLVVAGGVYLYMQSQGGS</sequence>
<dbReference type="HOGENOM" id="CLU_039030_1_0_11"/>
<keyword evidence="2" id="KW-1133">Transmembrane helix</keyword>
<feature type="transmembrane region" description="Helical" evidence="2">
    <location>
        <begin position="346"/>
        <end position="365"/>
    </location>
</feature>
<dbReference type="RefSeq" id="WP_013127074.1">
    <property type="nucleotide sequence ID" value="NC_014158.1"/>
</dbReference>
<evidence type="ECO:0000256" key="2">
    <source>
        <dbReference type="SAM" id="Phobius"/>
    </source>
</evidence>
<dbReference type="STRING" id="521096.Tpau_2447"/>
<evidence type="ECO:0000313" key="4">
    <source>
        <dbReference type="Proteomes" id="UP000001213"/>
    </source>
</evidence>
<dbReference type="KEGG" id="tpr:Tpau_2447"/>